<evidence type="ECO:0000256" key="2">
    <source>
        <dbReference type="SAM" id="MobiDB-lite"/>
    </source>
</evidence>
<name>A0A8R1TNU7_ONCVO</name>
<evidence type="ECO:0000259" key="3">
    <source>
        <dbReference type="PROSITE" id="PS50238"/>
    </source>
</evidence>
<dbReference type="PROSITE" id="PS50238">
    <property type="entry name" value="RHOGAP"/>
    <property type="match status" value="1"/>
</dbReference>
<dbReference type="GO" id="GO:0007165">
    <property type="term" value="P:signal transduction"/>
    <property type="evidence" value="ECO:0007669"/>
    <property type="project" value="InterPro"/>
</dbReference>
<reference evidence="4" key="2">
    <citation type="submission" date="2022-06" db="UniProtKB">
        <authorList>
            <consortium name="EnsemblMetazoa"/>
        </authorList>
    </citation>
    <scope>IDENTIFICATION</scope>
</reference>
<dbReference type="PANTHER" id="PTHR23179:SF3">
    <property type="entry name" value="RHO GTPASE-ACTIVATING PROTEIN 20"/>
    <property type="match status" value="1"/>
</dbReference>
<dbReference type="SMART" id="SM00324">
    <property type="entry name" value="RhoGAP"/>
    <property type="match status" value="1"/>
</dbReference>
<proteinExistence type="predicted"/>
<dbReference type="Pfam" id="PF22286">
    <property type="entry name" value="RHG20_PH"/>
    <property type="match status" value="1"/>
</dbReference>
<dbReference type="AlphaFoldDB" id="A0A8R1TNU7"/>
<feature type="compositionally biased region" description="Polar residues" evidence="2">
    <location>
        <begin position="665"/>
        <end position="674"/>
    </location>
</feature>
<feature type="compositionally biased region" description="Basic and acidic residues" evidence="2">
    <location>
        <begin position="781"/>
        <end position="799"/>
    </location>
</feature>
<feature type="region of interest" description="Disordered" evidence="2">
    <location>
        <begin position="916"/>
        <end position="935"/>
    </location>
</feature>
<dbReference type="InterPro" id="IPR008936">
    <property type="entry name" value="Rho_GTPase_activation_prot"/>
</dbReference>
<organism evidence="4 5">
    <name type="scientific">Onchocerca volvulus</name>
    <dbReference type="NCBI Taxonomy" id="6282"/>
    <lineage>
        <taxon>Eukaryota</taxon>
        <taxon>Metazoa</taxon>
        <taxon>Ecdysozoa</taxon>
        <taxon>Nematoda</taxon>
        <taxon>Chromadorea</taxon>
        <taxon>Rhabditida</taxon>
        <taxon>Spirurina</taxon>
        <taxon>Spiruromorpha</taxon>
        <taxon>Filarioidea</taxon>
        <taxon>Onchocercidae</taxon>
        <taxon>Onchocerca</taxon>
    </lineage>
</organism>
<protein>
    <submittedName>
        <fullName evidence="4">Rho-GAP domain-containing protein</fullName>
    </submittedName>
</protein>
<keyword evidence="1" id="KW-0343">GTPase activation</keyword>
<dbReference type="InterPro" id="IPR000198">
    <property type="entry name" value="RhoGAP_dom"/>
</dbReference>
<dbReference type="Pfam" id="PF00620">
    <property type="entry name" value="RhoGAP"/>
    <property type="match status" value="1"/>
</dbReference>
<dbReference type="Proteomes" id="UP000024404">
    <property type="component" value="Unassembled WGS sequence"/>
</dbReference>
<dbReference type="EMBL" id="CMVM020000048">
    <property type="status" value="NOT_ANNOTATED_CDS"/>
    <property type="molecule type" value="Genomic_DNA"/>
</dbReference>
<dbReference type="PANTHER" id="PTHR23179">
    <property type="entry name" value="T-CELL ACTIVATION RHO GTPASE ACTIVATING PROTEIN-RELATED"/>
    <property type="match status" value="1"/>
</dbReference>
<evidence type="ECO:0000313" key="4">
    <source>
        <dbReference type="EnsemblMetazoa" id="OVOC1592.1"/>
    </source>
</evidence>
<evidence type="ECO:0000256" key="1">
    <source>
        <dbReference type="ARBA" id="ARBA00022468"/>
    </source>
</evidence>
<dbReference type="EnsemblMetazoa" id="OVOC1592.1">
    <property type="protein sequence ID" value="OVOC1592.1"/>
    <property type="gene ID" value="WBGene00238401"/>
</dbReference>
<feature type="compositionally biased region" description="Acidic residues" evidence="2">
    <location>
        <begin position="553"/>
        <end position="567"/>
    </location>
</feature>
<feature type="region of interest" description="Disordered" evidence="2">
    <location>
        <begin position="719"/>
        <end position="768"/>
    </location>
</feature>
<feature type="compositionally biased region" description="Basic and acidic residues" evidence="2">
    <location>
        <begin position="719"/>
        <end position="729"/>
    </location>
</feature>
<accession>A0A8R1TNU7</accession>
<feature type="compositionally biased region" description="Polar residues" evidence="2">
    <location>
        <begin position="916"/>
        <end position="925"/>
    </location>
</feature>
<feature type="compositionally biased region" description="Polar residues" evidence="2">
    <location>
        <begin position="510"/>
        <end position="528"/>
    </location>
</feature>
<feature type="compositionally biased region" description="Basic and acidic residues" evidence="2">
    <location>
        <begin position="926"/>
        <end position="935"/>
    </location>
</feature>
<sequence>MTGSCVVDMMNNRRRSHSATRLEIRNRFAPRFSSSIRIDATKLRNQPNECHIIGIDMKRSYIKEGAVQLTTLDSLITSSRYFFLFSDLLLVAKQKATNSYKLKEKIRLDRIWLVSNDCPHSFLIGWPIYNFIAHFPTEDQKREWEVLLQHRILRSRAKISPKFTTIPVSVLIDGRRQVMRKKIGVSQTTNEILRELVNELAIPGEEEVELSFDAGNGYGIRTLQGPECVFCIVMEYVKNTGYRLSEIQLEKIDAVPLIQCRLVLASVGNIHSSTSSIVSHFKRVLSRSESRRFFGRPLEGSSPPQPVLTMIDHLMLHGVDVEGLFRKSPKQSTVRMLRAQLDRGSVPDFYQFNPHVTAALLKEYLREIPGKLLLSGNFELWASAMEQTNCQKAVRKLLHMLPSAHSALLSKFLRLLRAIANSPQSKMTAQSLAVCIAPSLLDNPSEFDEGDSATSWLPDLAEYLIVNAPSLFEPFKDAQNAISSSVSNDSGLSDVDLCLETSVSTSDSGIIGSPESSCSLGMSQSPKLKNSKWGHRPLQTSSSGYFMGSISIDGEDEENGTEVEQEDNDKTPVLSRENSDVQNKKSLTSMRKWKKNEEKRKIEEKSFASGPSICSNSSKRNTIINDENGDKRNTDCKLRREFGTSSPCRRKIEGSPASIRRSGTLEGSPSSIRKSVTFDPDSPVSVRKSSTISTASLHSDSTLQAASVATEVPESPILLRRDSSKRAERSPIIQRKATIDSGIHFASPLPPRRREMDTQSLSSPVIKRKDLENNSYSPIIRRKESLLSQTRHESFRRQSENSNSEPGPSNIRDNVTRKYSFPEGKIWLVNETNTYHQSVEETKSFQMPVITSPILRTINNHNKFLIRRASERIGNVETTMSKLLPRQSLPIKSDLKLNNTSARDLNSISNKFEINNSKDNTIRSNPENRNRTNKPEAHITSNNELHHSITNEIRKATITNINQIQPKLLSRQPSIKEIIKCSPETIVTTVKNDIRPRISVQQRELSSSNAVRIRKKTRSILMEPLEVNWSVDEIRSKFQKASEPPPFFDTIYSSYTLK</sequence>
<evidence type="ECO:0000313" key="5">
    <source>
        <dbReference type="Proteomes" id="UP000024404"/>
    </source>
</evidence>
<dbReference type="InterPro" id="IPR011993">
    <property type="entry name" value="PH-like_dom_sf"/>
</dbReference>
<reference evidence="5" key="1">
    <citation type="submission" date="2013-10" db="EMBL/GenBank/DDBJ databases">
        <title>Genome sequencing of Onchocerca volvulus.</title>
        <authorList>
            <person name="Cotton J."/>
            <person name="Tsai J."/>
            <person name="Stanley E."/>
            <person name="Tracey A."/>
            <person name="Holroyd N."/>
            <person name="Lustigman S."/>
            <person name="Berriman M."/>
        </authorList>
    </citation>
    <scope>NUCLEOTIDE SEQUENCE</scope>
</reference>
<dbReference type="OMA" id="DFYQFNP"/>
<feature type="domain" description="Rho-GAP" evidence="3">
    <location>
        <begin position="296"/>
        <end position="472"/>
    </location>
</feature>
<feature type="compositionally biased region" description="Polar residues" evidence="2">
    <location>
        <begin position="612"/>
        <end position="625"/>
    </location>
</feature>
<feature type="region of interest" description="Disordered" evidence="2">
    <location>
        <begin position="510"/>
        <end position="633"/>
    </location>
</feature>
<dbReference type="SMART" id="SM00233">
    <property type="entry name" value="PH"/>
    <property type="match status" value="1"/>
</dbReference>
<dbReference type="GO" id="GO:0005096">
    <property type="term" value="F:GTPase activator activity"/>
    <property type="evidence" value="ECO:0007669"/>
    <property type="project" value="UniProtKB-KW"/>
</dbReference>
<dbReference type="SUPFAM" id="SSF50729">
    <property type="entry name" value="PH domain-like"/>
    <property type="match status" value="1"/>
</dbReference>
<dbReference type="Gene3D" id="2.30.29.30">
    <property type="entry name" value="Pleckstrin-homology domain (PH domain)/Phosphotyrosine-binding domain (PTB)"/>
    <property type="match status" value="1"/>
</dbReference>
<dbReference type="InterPro" id="IPR001849">
    <property type="entry name" value="PH_domain"/>
</dbReference>
<feature type="region of interest" description="Disordered" evidence="2">
    <location>
        <begin position="646"/>
        <end position="684"/>
    </location>
</feature>
<feature type="region of interest" description="Disordered" evidence="2">
    <location>
        <begin position="780"/>
        <end position="815"/>
    </location>
</feature>
<dbReference type="Gene3D" id="1.10.555.10">
    <property type="entry name" value="Rho GTPase activation protein"/>
    <property type="match status" value="1"/>
</dbReference>
<feature type="compositionally biased region" description="Basic and acidic residues" evidence="2">
    <location>
        <begin position="595"/>
        <end position="606"/>
    </location>
</feature>
<feature type="compositionally biased region" description="Low complexity" evidence="2">
    <location>
        <begin position="800"/>
        <end position="810"/>
    </location>
</feature>
<dbReference type="SUPFAM" id="SSF48350">
    <property type="entry name" value="GTPase activation domain, GAP"/>
    <property type="match status" value="1"/>
</dbReference>
<dbReference type="InterPro" id="IPR047887">
    <property type="entry name" value="ARHGAP20_PH"/>
</dbReference>
<keyword evidence="5" id="KW-1185">Reference proteome</keyword>